<evidence type="ECO:0000256" key="1">
    <source>
        <dbReference type="SAM" id="Coils"/>
    </source>
</evidence>
<name>A0A8S1KC36_9CILI</name>
<gene>
    <name evidence="4" type="ORF">PSON_ATCC_30995.1.T0030192</name>
</gene>
<organism evidence="4 5">
    <name type="scientific">Paramecium sonneborni</name>
    <dbReference type="NCBI Taxonomy" id="65129"/>
    <lineage>
        <taxon>Eukaryota</taxon>
        <taxon>Sar</taxon>
        <taxon>Alveolata</taxon>
        <taxon>Ciliophora</taxon>
        <taxon>Intramacronucleata</taxon>
        <taxon>Oligohymenophorea</taxon>
        <taxon>Peniculida</taxon>
        <taxon>Parameciidae</taxon>
        <taxon>Paramecium</taxon>
    </lineage>
</organism>
<accession>A0A8S1KC36</accession>
<dbReference type="GO" id="GO:0005874">
    <property type="term" value="C:microtubule"/>
    <property type="evidence" value="ECO:0007669"/>
    <property type="project" value="InterPro"/>
</dbReference>
<feature type="coiled-coil region" evidence="1">
    <location>
        <begin position="461"/>
        <end position="495"/>
    </location>
</feature>
<keyword evidence="5" id="KW-1185">Reference proteome</keyword>
<dbReference type="GO" id="GO:0008017">
    <property type="term" value="F:microtubule binding"/>
    <property type="evidence" value="ECO:0007669"/>
    <property type="project" value="InterPro"/>
</dbReference>
<proteinExistence type="predicted"/>
<dbReference type="InterPro" id="IPR033337">
    <property type="entry name" value="TORTIFOLIA1/SINE1-2"/>
</dbReference>
<dbReference type="EMBL" id="CAJJDN010000003">
    <property type="protein sequence ID" value="CAD8048386.1"/>
    <property type="molecule type" value="Genomic_DNA"/>
</dbReference>
<dbReference type="AlphaFoldDB" id="A0A8S1KC36"/>
<protein>
    <recommendedName>
        <fullName evidence="3">TORTIFOLIA1/SINE1-2 N-terminal domain-containing protein</fullName>
    </recommendedName>
</protein>
<dbReference type="Pfam" id="PF24714">
    <property type="entry name" value="TOR1L1_N"/>
    <property type="match status" value="1"/>
</dbReference>
<keyword evidence="1" id="KW-0175">Coiled coil</keyword>
<sequence length="757" mass="87025">MNNNTLGKSRRLQSAYDSNSQLRTILLASLAKLHSQSTAQTGYCELRSLIAQLQQNQFVILTNLLDSNDISKQAKKDYIKVFGVLAEIRGSDIQEQLPRIIQIINKRIQEGDSTFIQVISDTFANINEFTIQTSSNKYDLFQQITEILQSNFVHNNRVAQQISAQSLCRIIQTTDTQLMETVFKSYTQRTLEILKSPHCKTQQGLLESLLSLILTVEAIFEPCLEECIHTIKNCLHSEEWNSRKFALDIIYSLSVIFPQYFRVNEHLINKIGELRFDKIKHVRDAALVAIQSLKDSRSLQQQSAREHKSVFKSNANKGFFERNSDIQIIENRPRDEELSKQKQNLADILVKNETHSFTLPNQQIGTDKRASPIQMLTDSNINNSPQCSPFIQAVQPNYNFSISGSSNQKDRKFINQSQEIPKSQIQVATPPQKQSQDKQDLLKLYDSAKAKQNAIFEQILNQKLQISEQNTRSEMNQLNRRIDKIEYLLERMSETVEKKLNLQQNSQLQQIQSQKQKVGPVEPLQSQLVPCQINQNLQSQIPQNQNIFDSLTEPPQKTNTKIQDIFFIAQKSQLNTESKLQESNFELNSGKISDVEGKFRENQQRSTSEASPIRHKDQSMLLSDGKQTQQQISSPIIQNPKVCEQQKIMKRVEEQIDKNNINEAYSTALTSLDDQIIISTMMKTGPCAERLDSTQVEYLLHKLRTLDWIENALQHHLAKMPAILLKSISTQLNNVQQTEQVKRIQEMIEKKKLQQQE</sequence>
<reference evidence="4" key="1">
    <citation type="submission" date="2021-01" db="EMBL/GenBank/DDBJ databases">
        <authorList>
            <consortium name="Genoscope - CEA"/>
            <person name="William W."/>
        </authorList>
    </citation>
    <scope>NUCLEOTIDE SEQUENCE</scope>
</reference>
<evidence type="ECO:0000256" key="2">
    <source>
        <dbReference type="SAM" id="MobiDB-lite"/>
    </source>
</evidence>
<feature type="domain" description="TORTIFOLIA1/SINE1-2 N-terminal" evidence="3">
    <location>
        <begin position="21"/>
        <end position="294"/>
    </location>
</feature>
<dbReference type="Proteomes" id="UP000692954">
    <property type="component" value="Unassembled WGS sequence"/>
</dbReference>
<comment type="caution">
    <text evidence="4">The sequence shown here is derived from an EMBL/GenBank/DDBJ whole genome shotgun (WGS) entry which is preliminary data.</text>
</comment>
<feature type="region of interest" description="Disordered" evidence="2">
    <location>
        <begin position="595"/>
        <end position="616"/>
    </location>
</feature>
<dbReference type="PANTHER" id="PTHR31355">
    <property type="entry name" value="MICROTUBULE-ASSOCIATED PROTEIN TORTIFOLIA1"/>
    <property type="match status" value="1"/>
</dbReference>
<dbReference type="OrthoDB" id="298726at2759"/>
<evidence type="ECO:0000313" key="5">
    <source>
        <dbReference type="Proteomes" id="UP000692954"/>
    </source>
</evidence>
<evidence type="ECO:0000313" key="4">
    <source>
        <dbReference type="EMBL" id="CAD8048386.1"/>
    </source>
</evidence>
<dbReference type="InterPro" id="IPR057600">
    <property type="entry name" value="TORTIFOLIA1/SINE1-2_N"/>
</dbReference>
<dbReference type="FunFam" id="1.25.10.10:FF:001544">
    <property type="entry name" value="Uncharacterized protein"/>
    <property type="match status" value="1"/>
</dbReference>
<dbReference type="PANTHER" id="PTHR31355:SF7">
    <property type="entry name" value="MICROTUBULE-ASSOCIATED PROTEIN TORTIFOLIA1"/>
    <property type="match status" value="1"/>
</dbReference>
<evidence type="ECO:0000259" key="3">
    <source>
        <dbReference type="Pfam" id="PF24714"/>
    </source>
</evidence>